<dbReference type="HOGENOM" id="CLU_092610_2_0_1"/>
<organism evidence="2 3">
    <name type="scientific">Amborella trichopoda</name>
    <dbReference type="NCBI Taxonomy" id="13333"/>
    <lineage>
        <taxon>Eukaryota</taxon>
        <taxon>Viridiplantae</taxon>
        <taxon>Streptophyta</taxon>
        <taxon>Embryophyta</taxon>
        <taxon>Tracheophyta</taxon>
        <taxon>Spermatophyta</taxon>
        <taxon>Magnoliopsida</taxon>
        <taxon>Amborellales</taxon>
        <taxon>Amborellaceae</taxon>
        <taxon>Amborella</taxon>
    </lineage>
</organism>
<feature type="domain" description="HMA" evidence="1">
    <location>
        <begin position="10"/>
        <end position="78"/>
    </location>
</feature>
<name>U5DFD6_AMBTC</name>
<keyword evidence="3" id="KW-1185">Reference proteome</keyword>
<proteinExistence type="predicted"/>
<dbReference type="PANTHER" id="PTHR46371">
    <property type="entry name" value="OS04G0464100 PROTEIN"/>
    <property type="match status" value="1"/>
</dbReference>
<dbReference type="PROSITE" id="PS50846">
    <property type="entry name" value="HMA_2"/>
    <property type="match status" value="1"/>
</dbReference>
<protein>
    <recommendedName>
        <fullName evidence="1">HMA domain-containing protein</fullName>
    </recommendedName>
</protein>
<reference evidence="3" key="1">
    <citation type="journal article" date="2013" name="Science">
        <title>The Amborella genome and the evolution of flowering plants.</title>
        <authorList>
            <consortium name="Amborella Genome Project"/>
        </authorList>
    </citation>
    <scope>NUCLEOTIDE SEQUENCE [LARGE SCALE GENOMIC DNA]</scope>
</reference>
<dbReference type="Gramene" id="ERN19123">
    <property type="protein sequence ID" value="ERN19123"/>
    <property type="gene ID" value="AMTR_s00061p00148300"/>
</dbReference>
<dbReference type="InterPro" id="IPR006121">
    <property type="entry name" value="HMA_dom"/>
</dbReference>
<dbReference type="Gene3D" id="3.30.70.100">
    <property type="match status" value="1"/>
</dbReference>
<evidence type="ECO:0000313" key="2">
    <source>
        <dbReference type="EMBL" id="ERN19123.1"/>
    </source>
</evidence>
<sequence length="125" mass="14219">MKYCAGFLLQKEVVIKVSMKCQKCHSEAMVNVAKQLGVEVIKLDGDKNQLTVIGEEIDSARLTCSLRKKFGYAQLVSVKPATEKKKEEPVPKKMECQWQPLLCHYHYIEPSPCQYYDEGSVCSIM</sequence>
<evidence type="ECO:0000259" key="1">
    <source>
        <dbReference type="PROSITE" id="PS50846"/>
    </source>
</evidence>
<dbReference type="OMA" id="CHSEAMV"/>
<dbReference type="STRING" id="13333.U5DFD6"/>
<accession>U5DFD6</accession>
<dbReference type="GO" id="GO:0046872">
    <property type="term" value="F:metal ion binding"/>
    <property type="evidence" value="ECO:0007669"/>
    <property type="project" value="InterPro"/>
</dbReference>
<dbReference type="EMBL" id="KI392075">
    <property type="protein sequence ID" value="ERN19123.1"/>
    <property type="molecule type" value="Genomic_DNA"/>
</dbReference>
<gene>
    <name evidence="2" type="ORF">AMTR_s00061p00148300</name>
</gene>
<dbReference type="Proteomes" id="UP000017836">
    <property type="component" value="Unassembled WGS sequence"/>
</dbReference>
<dbReference type="InterPro" id="IPR044296">
    <property type="entry name" value="HIPP46"/>
</dbReference>
<evidence type="ECO:0000313" key="3">
    <source>
        <dbReference type="Proteomes" id="UP000017836"/>
    </source>
</evidence>
<dbReference type="AlphaFoldDB" id="U5DFD6"/>